<feature type="region of interest" description="Disordered" evidence="6">
    <location>
        <begin position="907"/>
        <end position="939"/>
    </location>
</feature>
<dbReference type="CDD" id="cd17535">
    <property type="entry name" value="REC_NarL-like"/>
    <property type="match status" value="1"/>
</dbReference>
<reference evidence="10 11" key="1">
    <citation type="submission" date="2019-02" db="EMBL/GenBank/DDBJ databases">
        <title>Deep-cultivation of Planctomycetes and their phenomic and genomic characterization uncovers novel biology.</title>
        <authorList>
            <person name="Wiegand S."/>
            <person name="Jogler M."/>
            <person name="Boedeker C."/>
            <person name="Pinto D."/>
            <person name="Vollmers J."/>
            <person name="Rivas-Marin E."/>
            <person name="Kohn T."/>
            <person name="Peeters S.H."/>
            <person name="Heuer A."/>
            <person name="Rast P."/>
            <person name="Oberbeckmann S."/>
            <person name="Bunk B."/>
            <person name="Jeske O."/>
            <person name="Meyerdierks A."/>
            <person name="Storesund J.E."/>
            <person name="Kallscheuer N."/>
            <person name="Luecker S."/>
            <person name="Lage O.M."/>
            <person name="Pohl T."/>
            <person name="Merkel B.J."/>
            <person name="Hornburger P."/>
            <person name="Mueller R.-W."/>
            <person name="Bruemmer F."/>
            <person name="Labrenz M."/>
            <person name="Spormann A.M."/>
            <person name="Op den Camp H."/>
            <person name="Overmann J."/>
            <person name="Amann R."/>
            <person name="Jetten M.S.M."/>
            <person name="Mascher T."/>
            <person name="Medema M.H."/>
            <person name="Devos D.P."/>
            <person name="Kaster A.-K."/>
            <person name="Ovreas L."/>
            <person name="Rohde M."/>
            <person name="Galperin M.Y."/>
            <person name="Jogler C."/>
        </authorList>
    </citation>
    <scope>NUCLEOTIDE SEQUENCE [LARGE SCALE GENOMIC DNA]</scope>
    <source>
        <strain evidence="10 11">CA12</strain>
    </source>
</reference>
<dbReference type="InterPro" id="IPR000014">
    <property type="entry name" value="PAS"/>
</dbReference>
<feature type="domain" description="Response regulatory" evidence="8">
    <location>
        <begin position="796"/>
        <end position="912"/>
    </location>
</feature>
<dbReference type="SUPFAM" id="SSF55874">
    <property type="entry name" value="ATPase domain of HSP90 chaperone/DNA topoisomerase II/histidine kinase"/>
    <property type="match status" value="1"/>
</dbReference>
<dbReference type="Gene3D" id="3.40.50.2300">
    <property type="match status" value="1"/>
</dbReference>
<dbReference type="InterPro" id="IPR011006">
    <property type="entry name" value="CheY-like_superfamily"/>
</dbReference>
<feature type="domain" description="PAC" evidence="9">
    <location>
        <begin position="452"/>
        <end position="507"/>
    </location>
</feature>
<dbReference type="AlphaFoldDB" id="A0A517P474"/>
<evidence type="ECO:0000313" key="10">
    <source>
        <dbReference type="EMBL" id="QDT14145.1"/>
    </source>
</evidence>
<evidence type="ECO:0000256" key="4">
    <source>
        <dbReference type="PROSITE-ProRule" id="PRU00169"/>
    </source>
</evidence>
<evidence type="ECO:0000256" key="6">
    <source>
        <dbReference type="SAM" id="MobiDB-lite"/>
    </source>
</evidence>
<dbReference type="InterPro" id="IPR050482">
    <property type="entry name" value="Sensor_HK_TwoCompSys"/>
</dbReference>
<dbReference type="InterPro" id="IPR013655">
    <property type="entry name" value="PAS_fold_3"/>
</dbReference>
<keyword evidence="1" id="KW-0808">Transferase</keyword>
<dbReference type="InterPro" id="IPR003594">
    <property type="entry name" value="HATPase_dom"/>
</dbReference>
<dbReference type="CDD" id="cd00130">
    <property type="entry name" value="PAS"/>
    <property type="match status" value="3"/>
</dbReference>
<evidence type="ECO:0000256" key="1">
    <source>
        <dbReference type="ARBA" id="ARBA00022679"/>
    </source>
</evidence>
<dbReference type="SUPFAM" id="SSF52172">
    <property type="entry name" value="CheY-like"/>
    <property type="match status" value="1"/>
</dbReference>
<evidence type="ECO:0000259" key="7">
    <source>
        <dbReference type="PROSITE" id="PS50109"/>
    </source>
</evidence>
<feature type="coiled-coil region" evidence="5">
    <location>
        <begin position="495"/>
        <end position="536"/>
    </location>
</feature>
<evidence type="ECO:0000259" key="9">
    <source>
        <dbReference type="PROSITE" id="PS50113"/>
    </source>
</evidence>
<evidence type="ECO:0000259" key="8">
    <source>
        <dbReference type="PROSITE" id="PS50110"/>
    </source>
</evidence>
<name>A0A517P474_9PLAN</name>
<feature type="compositionally biased region" description="Basic residues" evidence="6">
    <location>
        <begin position="1"/>
        <end position="10"/>
    </location>
</feature>
<keyword evidence="2" id="KW-0418">Kinase</keyword>
<dbReference type="PROSITE" id="PS50109">
    <property type="entry name" value="HIS_KIN"/>
    <property type="match status" value="1"/>
</dbReference>
<protein>
    <submittedName>
        <fullName evidence="10">Response regulator UvrY</fullName>
    </submittedName>
</protein>
<dbReference type="SUPFAM" id="SSF55785">
    <property type="entry name" value="PYP-like sensor domain (PAS domain)"/>
    <property type="match status" value="3"/>
</dbReference>
<dbReference type="PROSITE" id="PS50113">
    <property type="entry name" value="PAC"/>
    <property type="match status" value="1"/>
</dbReference>
<dbReference type="Pfam" id="PF02518">
    <property type="entry name" value="HATPase_c"/>
    <property type="match status" value="1"/>
</dbReference>
<feature type="domain" description="Histidine kinase" evidence="7">
    <location>
        <begin position="660"/>
        <end position="756"/>
    </location>
</feature>
<dbReference type="InterPro" id="IPR005467">
    <property type="entry name" value="His_kinase_dom"/>
</dbReference>
<evidence type="ECO:0000256" key="2">
    <source>
        <dbReference type="ARBA" id="ARBA00022777"/>
    </source>
</evidence>
<dbReference type="Proteomes" id="UP000318741">
    <property type="component" value="Chromosome"/>
</dbReference>
<keyword evidence="4" id="KW-0597">Phosphoprotein</keyword>
<dbReference type="Pfam" id="PF08447">
    <property type="entry name" value="PAS_3"/>
    <property type="match status" value="3"/>
</dbReference>
<dbReference type="GO" id="GO:0046983">
    <property type="term" value="F:protein dimerization activity"/>
    <property type="evidence" value="ECO:0007669"/>
    <property type="project" value="InterPro"/>
</dbReference>
<organism evidence="10 11">
    <name type="scientific">Alienimonas californiensis</name>
    <dbReference type="NCBI Taxonomy" id="2527989"/>
    <lineage>
        <taxon>Bacteria</taxon>
        <taxon>Pseudomonadati</taxon>
        <taxon>Planctomycetota</taxon>
        <taxon>Planctomycetia</taxon>
        <taxon>Planctomycetales</taxon>
        <taxon>Planctomycetaceae</taxon>
        <taxon>Alienimonas</taxon>
    </lineage>
</organism>
<dbReference type="KEGG" id="acaf:CA12_02130"/>
<feature type="region of interest" description="Disordered" evidence="6">
    <location>
        <begin position="1"/>
        <end position="22"/>
    </location>
</feature>
<dbReference type="InterPro" id="IPR035965">
    <property type="entry name" value="PAS-like_dom_sf"/>
</dbReference>
<dbReference type="Pfam" id="PF07730">
    <property type="entry name" value="HisKA_3"/>
    <property type="match status" value="1"/>
</dbReference>
<keyword evidence="5" id="KW-0175">Coiled coil</keyword>
<dbReference type="InterPro" id="IPR011712">
    <property type="entry name" value="Sig_transdc_His_kin_sub3_dim/P"/>
</dbReference>
<evidence type="ECO:0000256" key="3">
    <source>
        <dbReference type="ARBA" id="ARBA00023012"/>
    </source>
</evidence>
<dbReference type="Pfam" id="PF00072">
    <property type="entry name" value="Response_reg"/>
    <property type="match status" value="1"/>
</dbReference>
<dbReference type="InterPro" id="IPR001789">
    <property type="entry name" value="Sig_transdc_resp-reg_receiver"/>
</dbReference>
<sequence>MGARIRRLRPARMSAAGSPSDPPAAELFAVGGGGFATLAAFADATFADAGAEGASVRRGSRTALGTDGVAGETDHGRVLVDRAELRTAEARFRRAAEVRRLALHAANLGTWQIDGRTGVISWDDRSAEVNELPGRSGDLDAVVDACVHPEDRTRVRAEIAEALASDAEQWPRMTFRLLMTDGRVKYVAFQGCPDGPREEGRVVGVVQDVTASEEAARGLAQSEGRLRLALDAGQLGTWEIDLDTMEVSWDARTAEINGLPSDRDGLHTAIDGCVHPDDREALKADMAAAIASGAERWEPMAYRIRPADGGPDRYVVLHGRRDARENRIVGVIQDVTASEMSARAVAESENRLRLAVTAARMGAWEYRPPASAPEADALPQGGTPAEAPERFVAAFSGGMNWSDEALRILGLDPAVGPGPDAAAYLAMVPPADHPLLEAAIAAAVDAAGDGRIDVEHRIVRQDGELRWVAVNGEVTFEGAGPNRRAVRHVGTIRDVTDLKRAERELRSLTEDLERRVAERTDQLRRLAAKLTAAEQEERRRIAYTLHDHFQQLLVGTKMWAELAQAGGADGREALRRLAPLVDEAIEASRTLAVDLCPPVLYDRGLAEALQWLGRTFRDQHRFAVAVTVPGRDDRDAGGDRDKDDDLAAVAALPRQVEAFLFQSARELLLNALKHSGGQSAALALARPGGGLTLTVRDEGRGCEPERLLAGDSPSHLAGGFGLANIRERVELLGGTLAVQSAPGAGAAISISLPAEELERLARDRADDGVDAARLAADLPRDAQPQHEAAAKTDAVRALLVDDHTVIRSGLASLLNVRGGVEIVGEASDGLEAVERAKELRPDVVVMDVSLPKLGGVEATARIVREVPGVRVVGLSMHSEAAVGEAMRAAGAECFLNKTGPSDLLIAAVRGESPEPLAAPPADDPEADPDNDAAAESGRR</sequence>
<keyword evidence="11" id="KW-1185">Reference proteome</keyword>
<dbReference type="Gene3D" id="2.10.70.100">
    <property type="match status" value="1"/>
</dbReference>
<dbReference type="SMART" id="SM00086">
    <property type="entry name" value="PAC"/>
    <property type="match status" value="3"/>
</dbReference>
<dbReference type="GO" id="GO:0000155">
    <property type="term" value="F:phosphorelay sensor kinase activity"/>
    <property type="evidence" value="ECO:0007669"/>
    <property type="project" value="InterPro"/>
</dbReference>
<dbReference type="PROSITE" id="PS50110">
    <property type="entry name" value="RESPONSE_REGULATORY"/>
    <property type="match status" value="1"/>
</dbReference>
<dbReference type="EMBL" id="CP036265">
    <property type="protein sequence ID" value="QDT14145.1"/>
    <property type="molecule type" value="Genomic_DNA"/>
</dbReference>
<evidence type="ECO:0000256" key="5">
    <source>
        <dbReference type="SAM" id="Coils"/>
    </source>
</evidence>
<dbReference type="PANTHER" id="PTHR24421">
    <property type="entry name" value="NITRATE/NITRITE SENSOR PROTEIN NARX-RELATED"/>
    <property type="match status" value="1"/>
</dbReference>
<dbReference type="Gene3D" id="3.30.565.10">
    <property type="entry name" value="Histidine kinase-like ATPase, C-terminal domain"/>
    <property type="match status" value="1"/>
</dbReference>
<proteinExistence type="predicted"/>
<dbReference type="CDD" id="cd16917">
    <property type="entry name" value="HATPase_UhpB-NarQ-NarX-like"/>
    <property type="match status" value="1"/>
</dbReference>
<dbReference type="InterPro" id="IPR001610">
    <property type="entry name" value="PAC"/>
</dbReference>
<feature type="modified residue" description="4-aspartylphosphate" evidence="4">
    <location>
        <position position="847"/>
    </location>
</feature>
<dbReference type="Gene3D" id="3.30.450.20">
    <property type="entry name" value="PAS domain"/>
    <property type="match status" value="3"/>
</dbReference>
<gene>
    <name evidence="10" type="primary">uvrY</name>
    <name evidence="10" type="ORF">CA12_02130</name>
</gene>
<accession>A0A517P474</accession>
<feature type="compositionally biased region" description="Acidic residues" evidence="6">
    <location>
        <begin position="922"/>
        <end position="932"/>
    </location>
</feature>
<evidence type="ECO:0000313" key="11">
    <source>
        <dbReference type="Proteomes" id="UP000318741"/>
    </source>
</evidence>
<dbReference type="InterPro" id="IPR036890">
    <property type="entry name" value="HATPase_C_sf"/>
</dbReference>
<dbReference type="InterPro" id="IPR058245">
    <property type="entry name" value="NreC/VraR/RcsB-like_REC"/>
</dbReference>
<dbReference type="PANTHER" id="PTHR24421:SF58">
    <property type="entry name" value="SIGNAL TRANSDUCTION HISTIDINE-PROTEIN KINASE_PHOSPHATASE UHPB"/>
    <property type="match status" value="1"/>
</dbReference>
<keyword evidence="3" id="KW-0902">Two-component regulatory system</keyword>
<dbReference type="InterPro" id="IPR000700">
    <property type="entry name" value="PAS-assoc_C"/>
</dbReference>
<dbReference type="GO" id="GO:0016020">
    <property type="term" value="C:membrane"/>
    <property type="evidence" value="ECO:0007669"/>
    <property type="project" value="InterPro"/>
</dbReference>
<dbReference type="SMART" id="SM00387">
    <property type="entry name" value="HATPase_c"/>
    <property type="match status" value="1"/>
</dbReference>
<dbReference type="Gene3D" id="1.20.5.1930">
    <property type="match status" value="1"/>
</dbReference>
<dbReference type="SMART" id="SM00448">
    <property type="entry name" value="REC"/>
    <property type="match status" value="1"/>
</dbReference>